<comment type="caution">
    <text evidence="1">The sequence shown here is derived from an EMBL/GenBank/DDBJ whole genome shotgun (WGS) entry which is preliminary data.</text>
</comment>
<evidence type="ECO:0000313" key="2">
    <source>
        <dbReference type="Proteomes" id="UP001516400"/>
    </source>
</evidence>
<evidence type="ECO:0000313" key="1">
    <source>
        <dbReference type="EMBL" id="KAL3268462.1"/>
    </source>
</evidence>
<dbReference type="AlphaFoldDB" id="A0ABD2MQH1"/>
<reference evidence="1 2" key="1">
    <citation type="journal article" date="2021" name="BMC Biol.">
        <title>Horizontally acquired antibacterial genes associated with adaptive radiation of ladybird beetles.</title>
        <authorList>
            <person name="Li H.S."/>
            <person name="Tang X.F."/>
            <person name="Huang Y.H."/>
            <person name="Xu Z.Y."/>
            <person name="Chen M.L."/>
            <person name="Du X.Y."/>
            <person name="Qiu B.Y."/>
            <person name="Chen P.T."/>
            <person name="Zhang W."/>
            <person name="Slipinski A."/>
            <person name="Escalona H.E."/>
            <person name="Waterhouse R.M."/>
            <person name="Zwick A."/>
            <person name="Pang H."/>
        </authorList>
    </citation>
    <scope>NUCLEOTIDE SEQUENCE [LARGE SCALE GENOMIC DNA]</scope>
    <source>
        <strain evidence="1">SYSU2018</strain>
    </source>
</reference>
<feature type="non-terminal residue" evidence="1">
    <location>
        <position position="97"/>
    </location>
</feature>
<sequence>MRANNHFILRADNKVKAVWQIINEYKRISKRPVTNDIDANSLNTFSADAARKILLDLPRTTSKPREYLQIVVFLSERLLWNEEMNAIDVPKPGTIFI</sequence>
<organism evidence="1 2">
    <name type="scientific">Cryptolaemus montrouzieri</name>
    <dbReference type="NCBI Taxonomy" id="559131"/>
    <lineage>
        <taxon>Eukaryota</taxon>
        <taxon>Metazoa</taxon>
        <taxon>Ecdysozoa</taxon>
        <taxon>Arthropoda</taxon>
        <taxon>Hexapoda</taxon>
        <taxon>Insecta</taxon>
        <taxon>Pterygota</taxon>
        <taxon>Neoptera</taxon>
        <taxon>Endopterygota</taxon>
        <taxon>Coleoptera</taxon>
        <taxon>Polyphaga</taxon>
        <taxon>Cucujiformia</taxon>
        <taxon>Coccinelloidea</taxon>
        <taxon>Coccinellidae</taxon>
        <taxon>Scymninae</taxon>
        <taxon>Scymnini</taxon>
        <taxon>Cryptolaemus</taxon>
    </lineage>
</organism>
<accession>A0ABD2MQH1</accession>
<keyword evidence="2" id="KW-1185">Reference proteome</keyword>
<gene>
    <name evidence="1" type="ORF">HHI36_007573</name>
</gene>
<dbReference type="EMBL" id="JABFTP020000021">
    <property type="protein sequence ID" value="KAL3268462.1"/>
    <property type="molecule type" value="Genomic_DNA"/>
</dbReference>
<name>A0ABD2MQH1_9CUCU</name>
<dbReference type="Proteomes" id="UP001516400">
    <property type="component" value="Unassembled WGS sequence"/>
</dbReference>
<protein>
    <submittedName>
        <fullName evidence="1">Uncharacterized protein</fullName>
    </submittedName>
</protein>
<proteinExistence type="predicted"/>